<keyword evidence="4" id="KW-1185">Reference proteome</keyword>
<keyword evidence="1" id="KW-0479">Metal-binding</keyword>
<evidence type="ECO:0000256" key="1">
    <source>
        <dbReference type="ARBA" id="ARBA00022723"/>
    </source>
</evidence>
<dbReference type="Pfam" id="PF01557">
    <property type="entry name" value="FAA_hydrolase"/>
    <property type="match status" value="1"/>
</dbReference>
<keyword evidence="3" id="KW-0378">Hydrolase</keyword>
<dbReference type="Gene3D" id="3.90.850.10">
    <property type="entry name" value="Fumarylacetoacetase-like, C-terminal domain"/>
    <property type="match status" value="1"/>
</dbReference>
<dbReference type="InterPro" id="IPR011234">
    <property type="entry name" value="Fumarylacetoacetase-like_C"/>
</dbReference>
<dbReference type="PANTHER" id="PTHR11820">
    <property type="entry name" value="ACYLPYRUVASE"/>
    <property type="match status" value="1"/>
</dbReference>
<comment type="caution">
    <text evidence="3">The sequence shown here is derived from an EMBL/GenBank/DDBJ whole genome shotgun (WGS) entry which is preliminary data.</text>
</comment>
<dbReference type="EMBL" id="JBHUOJ010000040">
    <property type="protein sequence ID" value="MFD2835425.1"/>
    <property type="molecule type" value="Genomic_DNA"/>
</dbReference>
<protein>
    <submittedName>
        <fullName evidence="3">Fumarylacetoacetate hydrolase family protein</fullName>
    </submittedName>
</protein>
<proteinExistence type="predicted"/>
<dbReference type="Proteomes" id="UP001597438">
    <property type="component" value="Unassembled WGS sequence"/>
</dbReference>
<feature type="domain" description="Fumarylacetoacetase-like C-terminal" evidence="2">
    <location>
        <begin position="1"/>
        <end position="62"/>
    </location>
</feature>
<dbReference type="SUPFAM" id="SSF56529">
    <property type="entry name" value="FAH"/>
    <property type="match status" value="1"/>
</dbReference>
<accession>A0ABW5XA42</accession>
<reference evidence="4" key="1">
    <citation type="journal article" date="2019" name="Int. J. Syst. Evol. Microbiol.">
        <title>The Global Catalogue of Microorganisms (GCM) 10K type strain sequencing project: providing services to taxonomists for standard genome sequencing and annotation.</title>
        <authorList>
            <consortium name="The Broad Institute Genomics Platform"/>
            <consortium name="The Broad Institute Genome Sequencing Center for Infectious Disease"/>
            <person name="Wu L."/>
            <person name="Ma J."/>
        </authorList>
    </citation>
    <scope>NUCLEOTIDE SEQUENCE [LARGE SCALE GENOMIC DNA]</scope>
    <source>
        <strain evidence="4">KCTC 52925</strain>
    </source>
</reference>
<gene>
    <name evidence="3" type="ORF">ACFSYS_19190</name>
</gene>
<evidence type="ECO:0000259" key="2">
    <source>
        <dbReference type="Pfam" id="PF01557"/>
    </source>
</evidence>
<evidence type="ECO:0000313" key="4">
    <source>
        <dbReference type="Proteomes" id="UP001597438"/>
    </source>
</evidence>
<dbReference type="GO" id="GO:0016787">
    <property type="term" value="F:hydrolase activity"/>
    <property type="evidence" value="ECO:0007669"/>
    <property type="project" value="UniProtKB-KW"/>
</dbReference>
<dbReference type="InterPro" id="IPR036663">
    <property type="entry name" value="Fumarylacetoacetase_C_sf"/>
</dbReference>
<name>A0ABW5XA42_9FLAO</name>
<dbReference type="RefSeq" id="WP_347709976.1">
    <property type="nucleotide sequence ID" value="NZ_JBHUOJ010000040.1"/>
</dbReference>
<dbReference type="PANTHER" id="PTHR11820:SF8">
    <property type="entry name" value="BLL6360 PROTEIN"/>
    <property type="match status" value="1"/>
</dbReference>
<sequence>MIFKPSFVIYYISQFMKLEAGDIINTGTPPGVGLGMKPPRYLSKNDVVELNIDNLGSQKQQFV</sequence>
<organism evidence="3 4">
    <name type="scientific">Christiangramia antarctica</name>
    <dbReference type="NCBI Taxonomy" id="2058158"/>
    <lineage>
        <taxon>Bacteria</taxon>
        <taxon>Pseudomonadati</taxon>
        <taxon>Bacteroidota</taxon>
        <taxon>Flavobacteriia</taxon>
        <taxon>Flavobacteriales</taxon>
        <taxon>Flavobacteriaceae</taxon>
        <taxon>Christiangramia</taxon>
    </lineage>
</organism>
<evidence type="ECO:0000313" key="3">
    <source>
        <dbReference type="EMBL" id="MFD2835425.1"/>
    </source>
</evidence>